<dbReference type="PROSITE" id="PS50088">
    <property type="entry name" value="ANK_REPEAT"/>
    <property type="match status" value="6"/>
</dbReference>
<keyword evidence="1" id="KW-0677">Repeat</keyword>
<dbReference type="PANTHER" id="PTHR24198:SF165">
    <property type="entry name" value="ANKYRIN REPEAT-CONTAINING PROTEIN-RELATED"/>
    <property type="match status" value="1"/>
</dbReference>
<sequence length="1580" mass="176423">MADPFSISASIAGLVSLADMVFGRIYRYVKAVNDAPKDIAKLSSQIGALYGVLSSLRLVSDQLEHEAFNSTARVHTIYSCQQTLERLKSILDRDDTSPFQDQPFEKIKRKLRWPFTSTEVKDLTKEIEEHKSTLGLALNVDSKLGLLRVLSKQDDLHEDLTDIKNALHSRIQAETRVHIDKERQKVLESFGSIDHRRNLEMSRKLRYPTTGLWLTDSPEFKAWLTSNNARLWLHGIPGAGKTVLASLVIDEVLERSCPDIAAAYFFCDYKDPTTHEANKILGCLVQQIATQDQQSFARVETFYNAHSHGRTNPIEYDPQDLCHLIIEMASNYDATMIVVDGLDECGKHAGLVTELLASLSNEAPTDLRTLFLSREEFDIQNCLQGYDRVSIAARSSDLKLYVDAEIENRTRMKKLNIKAPELKAHVRERLVEGADGMFRWVSCQLDYLTELPNDAARRKALKDLPRGLNPTYERLLRRINETNRDTQKLVQRTLKWIAHDKLKLHSAYYSMTAPALCEATSINIGDKKRDVESIPDESEILRCCSSLIRMSVDGERFEFAHFTVAEFLRGIDDSSNGEFTAYKINSDNVLTGLAKVCLTYLNLQDFEQSGFASNEVIEDRLERYPFRRYVTSFWLDHADFANWHDKQFFELATQLYHPSKRGTFITWMQDRVWHWSFQDYPIIKQFVAEATTLHIAAMDGLSEVCQWLVENDCDVNRKTIIGTPLHCALPFQYVTGIRALEHIYESRERVITSDARERVLHVLLEAGADPNIAFKTEVGNFSPLYLALTGRPRGLALYLLQKGAIVNELLIKQLLDKLDNETNLSEDEAARFVMEHAQTLDLSQETRARVLRYSLRARASIIPALFPTSDASTSGVQKSNRDSEASLFTAAEYGQIEAVTRLLDDHHVDVNAVEDATLLTALHYASTRDQLEVVQLLIARGADPRKTDSKGRSALHHSVEIGTRCLEFYIQRKCDTTLPDDENLTVWHLAALQENIGALETLINRSDSKILPTILQNRSGLSLIACASIGGSIEVVSLLLDAGCSVSDLDSEGWTSLHHAARKRFPRMIQGLIARGADAHAMTDDGSSIVHCALMDPSSNIDEVLDIVLGTGISPFQARQDGMTPIGLLLSESVDDDLDFEPGVVLRRLSSIPNSSEEKQASLNQALGLCCQATPNQLSAQSLSAFKVLLENGADLMSESGDRKSPFIALLVRWQDQCLKHEMSAPGTRPSRPLDIATEMVLSALDKVPPEGPSQDLGTVSSLLRSALAIWNDDLIYKLLDYSPDVDKNFDGSQDSPIRYACRNGCTSLVLQKLLAMSKASSNAVFGSDLVRETCRGLSINSNTTLLELLRLGVDCHGPSPQGETALMYAAGSGNIDLVNTLLAHGSDAKARDHNGQTVGHYACEFGHLEVLHVLRHLIDWNAKATCIVRGKRIRDVTALHLAAVHVEDSMLRFLLDEDLIKDIDGVTDDGETALNLAAWDCRPENVSLLLSKKADPTLKNKWESPLHAVARWGHVEVMAEFMKHGCNLRILNTEGLDCEMVAWKYGHVRLATMIQGHHNQRTASRSSLSPRTSSTESDG</sequence>
<evidence type="ECO:0000256" key="4">
    <source>
        <dbReference type="SAM" id="MobiDB-lite"/>
    </source>
</evidence>
<keyword evidence="8" id="KW-1185">Reference proteome</keyword>
<comment type="caution">
    <text evidence="7">The sequence shown here is derived from an EMBL/GenBank/DDBJ whole genome shotgun (WGS) entry which is preliminary data.</text>
</comment>
<feature type="repeat" description="ANK" evidence="3">
    <location>
        <begin position="688"/>
        <end position="720"/>
    </location>
</feature>
<evidence type="ECO:0000313" key="7">
    <source>
        <dbReference type="EMBL" id="CAF9927990.1"/>
    </source>
</evidence>
<feature type="compositionally biased region" description="Low complexity" evidence="4">
    <location>
        <begin position="1562"/>
        <end position="1580"/>
    </location>
</feature>
<keyword evidence="2 3" id="KW-0040">ANK repeat</keyword>
<dbReference type="Pfam" id="PF12796">
    <property type="entry name" value="Ank_2"/>
    <property type="match status" value="4"/>
</dbReference>
<dbReference type="SUPFAM" id="SSF48403">
    <property type="entry name" value="Ankyrin repeat"/>
    <property type="match status" value="3"/>
</dbReference>
<dbReference type="InterPro" id="IPR027417">
    <property type="entry name" value="P-loop_NTPase"/>
</dbReference>
<evidence type="ECO:0000256" key="1">
    <source>
        <dbReference type="ARBA" id="ARBA00022737"/>
    </source>
</evidence>
<dbReference type="Pfam" id="PF24883">
    <property type="entry name" value="NPHP3_N"/>
    <property type="match status" value="1"/>
</dbReference>
<feature type="repeat" description="ANK" evidence="3">
    <location>
        <begin position="917"/>
        <end position="949"/>
    </location>
</feature>
<feature type="repeat" description="ANK" evidence="3">
    <location>
        <begin position="1362"/>
        <end position="1394"/>
    </location>
</feature>
<feature type="domain" description="Azaphilone pigments biosynthesis cluster protein L N-terminal" evidence="5">
    <location>
        <begin position="2"/>
        <end position="139"/>
    </location>
</feature>
<dbReference type="Pfam" id="PF17111">
    <property type="entry name" value="PigL_N"/>
    <property type="match status" value="1"/>
</dbReference>
<dbReference type="Gene3D" id="1.25.40.20">
    <property type="entry name" value="Ankyrin repeat-containing domain"/>
    <property type="match status" value="3"/>
</dbReference>
<feature type="repeat" description="ANK" evidence="3">
    <location>
        <begin position="1470"/>
        <end position="1502"/>
    </location>
</feature>
<dbReference type="InterPro" id="IPR031348">
    <property type="entry name" value="PigL_N"/>
</dbReference>
<evidence type="ECO:0000256" key="3">
    <source>
        <dbReference type="PROSITE-ProRule" id="PRU00023"/>
    </source>
</evidence>
<organism evidence="7 8">
    <name type="scientific">Heterodermia speciosa</name>
    <dbReference type="NCBI Taxonomy" id="116794"/>
    <lineage>
        <taxon>Eukaryota</taxon>
        <taxon>Fungi</taxon>
        <taxon>Dikarya</taxon>
        <taxon>Ascomycota</taxon>
        <taxon>Pezizomycotina</taxon>
        <taxon>Lecanoromycetes</taxon>
        <taxon>OSLEUM clade</taxon>
        <taxon>Lecanoromycetidae</taxon>
        <taxon>Caliciales</taxon>
        <taxon>Physciaceae</taxon>
        <taxon>Heterodermia</taxon>
    </lineage>
</organism>
<evidence type="ECO:0008006" key="9">
    <source>
        <dbReference type="Google" id="ProtNLM"/>
    </source>
</evidence>
<dbReference type="SUPFAM" id="SSF52540">
    <property type="entry name" value="P-loop containing nucleoside triphosphate hydrolases"/>
    <property type="match status" value="1"/>
</dbReference>
<evidence type="ECO:0000313" key="8">
    <source>
        <dbReference type="Proteomes" id="UP000664521"/>
    </source>
</evidence>
<feature type="repeat" description="ANK" evidence="3">
    <location>
        <begin position="1502"/>
        <end position="1534"/>
    </location>
</feature>
<accession>A0A8H3FQ96</accession>
<protein>
    <recommendedName>
        <fullName evidence="9">NACHT domain-containing protein</fullName>
    </recommendedName>
</protein>
<gene>
    <name evidence="7" type="ORF">HETSPECPRED_006723</name>
</gene>
<dbReference type="InterPro" id="IPR002110">
    <property type="entry name" value="Ankyrin_rpt"/>
</dbReference>
<dbReference type="Proteomes" id="UP000664521">
    <property type="component" value="Unassembled WGS sequence"/>
</dbReference>
<dbReference type="Pfam" id="PF00023">
    <property type="entry name" value="Ank"/>
    <property type="match status" value="1"/>
</dbReference>
<dbReference type="SMART" id="SM00248">
    <property type="entry name" value="ANK"/>
    <property type="match status" value="16"/>
</dbReference>
<dbReference type="EMBL" id="CAJPDS010000046">
    <property type="protein sequence ID" value="CAF9927990.1"/>
    <property type="molecule type" value="Genomic_DNA"/>
</dbReference>
<feature type="region of interest" description="Disordered" evidence="4">
    <location>
        <begin position="1557"/>
        <end position="1580"/>
    </location>
</feature>
<dbReference type="InterPro" id="IPR056884">
    <property type="entry name" value="NPHP3-like_N"/>
</dbReference>
<feature type="domain" description="Nephrocystin 3-like N-terminal" evidence="6">
    <location>
        <begin position="210"/>
        <end position="374"/>
    </location>
</feature>
<evidence type="ECO:0000256" key="2">
    <source>
        <dbReference type="ARBA" id="ARBA00023043"/>
    </source>
</evidence>
<name>A0A8H3FQ96_9LECA</name>
<dbReference type="Gene3D" id="3.40.50.300">
    <property type="entry name" value="P-loop containing nucleotide triphosphate hydrolases"/>
    <property type="match status" value="1"/>
</dbReference>
<dbReference type="PROSITE" id="PS50297">
    <property type="entry name" value="ANK_REP_REGION"/>
    <property type="match status" value="3"/>
</dbReference>
<dbReference type="InterPro" id="IPR036770">
    <property type="entry name" value="Ankyrin_rpt-contain_sf"/>
</dbReference>
<evidence type="ECO:0000259" key="6">
    <source>
        <dbReference type="Pfam" id="PF24883"/>
    </source>
</evidence>
<reference evidence="7" key="1">
    <citation type="submission" date="2021-03" db="EMBL/GenBank/DDBJ databases">
        <authorList>
            <person name="Tagirdzhanova G."/>
        </authorList>
    </citation>
    <scope>NUCLEOTIDE SEQUENCE</scope>
</reference>
<evidence type="ECO:0000259" key="5">
    <source>
        <dbReference type="Pfam" id="PF17111"/>
    </source>
</evidence>
<dbReference type="PANTHER" id="PTHR24198">
    <property type="entry name" value="ANKYRIN REPEAT AND PROTEIN KINASE DOMAIN-CONTAINING PROTEIN"/>
    <property type="match status" value="1"/>
</dbReference>
<dbReference type="OrthoDB" id="194358at2759"/>
<proteinExistence type="predicted"/>
<feature type="repeat" description="ANK" evidence="3">
    <location>
        <begin position="1052"/>
        <end position="1084"/>
    </location>
</feature>